<keyword evidence="4" id="KW-0812">Transmembrane</keyword>
<dbReference type="InterPro" id="IPR039426">
    <property type="entry name" value="TonB-dep_rcpt-like"/>
</dbReference>
<dbReference type="Pfam" id="PF13620">
    <property type="entry name" value="CarboxypepD_reg"/>
    <property type="match status" value="1"/>
</dbReference>
<evidence type="ECO:0000256" key="3">
    <source>
        <dbReference type="ARBA" id="ARBA00022452"/>
    </source>
</evidence>
<dbReference type="Gene3D" id="2.60.40.1120">
    <property type="entry name" value="Carboxypeptidase-like, regulatory domain"/>
    <property type="match status" value="1"/>
</dbReference>
<reference evidence="9 10" key="1">
    <citation type="journal article" date="2009" name="Appl. Environ. Microbiol.">
        <title>Three genomes from the phylum Acidobacteria provide insight into the lifestyles of these microorganisms in soils.</title>
        <authorList>
            <person name="Ward N.L."/>
            <person name="Challacombe J.F."/>
            <person name="Janssen P.H."/>
            <person name="Henrissat B."/>
            <person name="Coutinho P.M."/>
            <person name="Wu M."/>
            <person name="Xie G."/>
            <person name="Haft D.H."/>
            <person name="Sait M."/>
            <person name="Badger J."/>
            <person name="Barabote R.D."/>
            <person name="Bradley B."/>
            <person name="Brettin T.S."/>
            <person name="Brinkac L.M."/>
            <person name="Bruce D."/>
            <person name="Creasy T."/>
            <person name="Daugherty S.C."/>
            <person name="Davidsen T.M."/>
            <person name="DeBoy R.T."/>
            <person name="Detter J.C."/>
            <person name="Dodson R.J."/>
            <person name="Durkin A.S."/>
            <person name="Ganapathy A."/>
            <person name="Gwinn-Giglio M."/>
            <person name="Han C.S."/>
            <person name="Khouri H."/>
            <person name="Kiss H."/>
            <person name="Kothari S.P."/>
            <person name="Madupu R."/>
            <person name="Nelson K.E."/>
            <person name="Nelson W.C."/>
            <person name="Paulsen I."/>
            <person name="Penn K."/>
            <person name="Ren Q."/>
            <person name="Rosovitz M.J."/>
            <person name="Selengut J.D."/>
            <person name="Shrivastava S."/>
            <person name="Sullivan S.A."/>
            <person name="Tapia R."/>
            <person name="Thompson L.S."/>
            <person name="Watkins K.L."/>
            <person name="Yang Q."/>
            <person name="Yu C."/>
            <person name="Zafar N."/>
            <person name="Zhou L."/>
            <person name="Kuske C.R."/>
        </authorList>
    </citation>
    <scope>NUCLEOTIDE SEQUENCE [LARGE SCALE GENOMIC DNA]</scope>
    <source>
        <strain evidence="9 10">Ellin345</strain>
    </source>
</reference>
<dbReference type="PANTHER" id="PTHR30069:SF46">
    <property type="entry name" value="OAR PROTEIN"/>
    <property type="match status" value="1"/>
</dbReference>
<keyword evidence="7" id="KW-0732">Signal</keyword>
<dbReference type="HOGENOM" id="CLU_006298_0_0_0"/>
<evidence type="ECO:0000256" key="2">
    <source>
        <dbReference type="ARBA" id="ARBA00022448"/>
    </source>
</evidence>
<sequence length="1176" mass="127712">MKVGLKSFGRFSLAVFVFLATMSLFAQKDAGTIAGVVRDPSGAVVAGAQVLVRDIDRGGESKLTTNANGEYVASPLRIGHYTVEVNHPGFRGVKAGPIELQVQQRAVLDLQLQVGDVTEKVEVVAAAPRLETETSELGQVVSQRQVSQLPLNGRNFAQLAQLSAGVAPSEPGSRDEGGYGFSSNGARSLQNNFLLDGVDNNSNLPDLLNETNFVIQPPIDALQEFKVQTSAYSAEFGRGNGAIINAVIKSGTNQFHGGAWEFFRNEALDARYYYDTDRQPYKQNQYGVMLGGPIIKDRTFFFADFEGLRLNQAQPQTALVPTQDMRNGDFSSFLDTSTQVYGTNAAGNLAPILDCNGMPTYSGEIFNTRLTQAYAGNPTGICGMPFGYSNGLPVNIMPGGVIDPLAQRLSALYPLPNSNNNAGFNYIADPVQTTHRANFDVRIDHKFSERNNIFGRFSYEDQPSFFPPTFSTGGDGGGFFSGIEDNAYKSVAISDIHTFSPTFINEFRLGYNRINSHRFQQNYNVDVSGAIGFPGVPFTPINGGLPQLTFSDVSTLGSPTFLPSVELQNTYVLDENVTWVKGRHTWKFGTEIRKEEFTINQPAESRGTLNFGNDFTSNPGAQDAQDLSGNALGSGSGYASFLLGATDGGGINNIHNVDYHRPIYSFFAQDDWKVNGRLTVNLGLRYELFTTVKSRHNEQGTFDLATATLILPKGQTAQLTPYLSTIIPVSATGSEGLIKPDLNNFAPRIGFAFLVDQNLVLRAGYGIFYGGQENGPYSNPSPGFNPPYFVTQSFNTPCGLASLNPNLAGSGQYCGIDGLEFLQNGFPASALTDPNTPILYSVDPALRTPYMQNWHIGFQQQIGANTVFELGYAGSRGLKLFTFLNGNQATPTADPNSPFADRRPIPQIDSSVQWFRSGGQSNYNSLQASLERHFANGFTYHINYTWGHSLDTASNANLGAQNGGDFRDMRFPNAEYGNSDFDVRHHAVFSALYDLPFGIGRKYATDISKPLDYVIGGWQVGGIASFSTGNWYTVTSNAGVSNADGGGNVGSSDRPDQIGNPNAAPCQPGTWFNTCAFTVATPGTFGDVGRNTIQGPGYEIVDFSLYKDFAVTERSHFEFRAEMFNSLNHYNPLFAKSGPQNGNNATVYDPSNPGLFGVITAARSPRQIQLALKFLF</sequence>
<dbReference type="eggNOG" id="COG1629">
    <property type="taxonomic scope" value="Bacteria"/>
</dbReference>
<dbReference type="InterPro" id="IPR057601">
    <property type="entry name" value="Oar-like_b-barrel"/>
</dbReference>
<dbReference type="InterPro" id="IPR036942">
    <property type="entry name" value="Beta-barrel_TonB_sf"/>
</dbReference>
<keyword evidence="5" id="KW-0472">Membrane</keyword>
<feature type="signal peptide" evidence="7">
    <location>
        <begin position="1"/>
        <end position="26"/>
    </location>
</feature>
<evidence type="ECO:0000313" key="9">
    <source>
        <dbReference type="EMBL" id="ABF39668.1"/>
    </source>
</evidence>
<gene>
    <name evidence="9" type="ordered locus">Acid345_0663</name>
</gene>
<keyword evidence="6" id="KW-0998">Cell outer membrane</keyword>
<dbReference type="Pfam" id="PF25183">
    <property type="entry name" value="OMP_b-brl_4"/>
    <property type="match status" value="1"/>
</dbReference>
<evidence type="ECO:0000256" key="5">
    <source>
        <dbReference type="ARBA" id="ARBA00023136"/>
    </source>
</evidence>
<evidence type="ECO:0000256" key="4">
    <source>
        <dbReference type="ARBA" id="ARBA00022692"/>
    </source>
</evidence>
<keyword evidence="2" id="KW-0813">Transport</keyword>
<evidence type="ECO:0000259" key="8">
    <source>
        <dbReference type="Pfam" id="PF25183"/>
    </source>
</evidence>
<dbReference type="EnsemblBacteria" id="ABF39668">
    <property type="protein sequence ID" value="ABF39668"/>
    <property type="gene ID" value="Acid345_0663"/>
</dbReference>
<protein>
    <submittedName>
        <fullName evidence="9">TonB-dependent receptor</fullName>
    </submittedName>
</protein>
<dbReference type="InterPro" id="IPR008969">
    <property type="entry name" value="CarboxyPept-like_regulatory"/>
</dbReference>
<accession>Q1ITY2</accession>
<dbReference type="Proteomes" id="UP000002432">
    <property type="component" value="Chromosome"/>
</dbReference>
<proteinExistence type="predicted"/>
<keyword evidence="10" id="KW-1185">Reference proteome</keyword>
<dbReference type="GO" id="GO:0044718">
    <property type="term" value="P:siderophore transmembrane transport"/>
    <property type="evidence" value="ECO:0007669"/>
    <property type="project" value="TreeGrafter"/>
</dbReference>
<dbReference type="GO" id="GO:0009279">
    <property type="term" value="C:cell outer membrane"/>
    <property type="evidence" value="ECO:0007669"/>
    <property type="project" value="UniProtKB-SubCell"/>
</dbReference>
<dbReference type="SUPFAM" id="SSF56935">
    <property type="entry name" value="Porins"/>
    <property type="match status" value="1"/>
</dbReference>
<organism evidence="9 10">
    <name type="scientific">Koribacter versatilis (strain Ellin345)</name>
    <dbReference type="NCBI Taxonomy" id="204669"/>
    <lineage>
        <taxon>Bacteria</taxon>
        <taxon>Pseudomonadati</taxon>
        <taxon>Acidobacteriota</taxon>
        <taxon>Terriglobia</taxon>
        <taxon>Terriglobales</taxon>
        <taxon>Candidatus Korobacteraceae</taxon>
        <taxon>Candidatus Korobacter</taxon>
    </lineage>
</organism>
<evidence type="ECO:0000256" key="7">
    <source>
        <dbReference type="SAM" id="SignalP"/>
    </source>
</evidence>
<evidence type="ECO:0000256" key="1">
    <source>
        <dbReference type="ARBA" id="ARBA00004571"/>
    </source>
</evidence>
<dbReference type="KEGG" id="aba:Acid345_0663"/>
<dbReference type="Gene3D" id="2.40.170.20">
    <property type="entry name" value="TonB-dependent receptor, beta-barrel domain"/>
    <property type="match status" value="1"/>
</dbReference>
<comment type="subcellular location">
    <subcellularLocation>
        <location evidence="1">Cell outer membrane</location>
        <topology evidence="1">Multi-pass membrane protein</topology>
    </subcellularLocation>
</comment>
<dbReference type="PANTHER" id="PTHR30069">
    <property type="entry name" value="TONB-DEPENDENT OUTER MEMBRANE RECEPTOR"/>
    <property type="match status" value="1"/>
</dbReference>
<dbReference type="GO" id="GO:0015344">
    <property type="term" value="F:siderophore uptake transmembrane transporter activity"/>
    <property type="evidence" value="ECO:0007669"/>
    <property type="project" value="TreeGrafter"/>
</dbReference>
<keyword evidence="3" id="KW-1134">Transmembrane beta strand</keyword>
<keyword evidence="9" id="KW-0675">Receptor</keyword>
<evidence type="ECO:0000313" key="10">
    <source>
        <dbReference type="Proteomes" id="UP000002432"/>
    </source>
</evidence>
<dbReference type="STRING" id="204669.Acid345_0663"/>
<dbReference type="OrthoDB" id="97893at2"/>
<dbReference type="SUPFAM" id="SSF49464">
    <property type="entry name" value="Carboxypeptidase regulatory domain-like"/>
    <property type="match status" value="1"/>
</dbReference>
<evidence type="ECO:0000256" key="6">
    <source>
        <dbReference type="ARBA" id="ARBA00023237"/>
    </source>
</evidence>
<name>Q1ITY2_KORVE</name>
<feature type="chain" id="PRO_5004191321" evidence="7">
    <location>
        <begin position="27"/>
        <end position="1176"/>
    </location>
</feature>
<dbReference type="EMBL" id="CP000360">
    <property type="protein sequence ID" value="ABF39668.1"/>
    <property type="molecule type" value="Genomic_DNA"/>
</dbReference>
<dbReference type="RefSeq" id="WP_011521470.1">
    <property type="nucleotide sequence ID" value="NC_008009.1"/>
</dbReference>
<dbReference type="AlphaFoldDB" id="Q1ITY2"/>
<feature type="domain" description="TonB-dependent transporter Oar-like beta-barrel" evidence="8">
    <location>
        <begin position="247"/>
        <end position="1169"/>
    </location>
</feature>